<reference evidence="1" key="2">
    <citation type="submission" date="2021-04" db="EMBL/GenBank/DDBJ databases">
        <authorList>
            <person name="Gilroy R."/>
        </authorList>
    </citation>
    <scope>NUCLEOTIDE SEQUENCE</scope>
    <source>
        <strain evidence="1">ChiGjej1B1-98</strain>
    </source>
</reference>
<sequence length="66" mass="7513">VRFAVTDGVLRQFRDDRVALWVVVMLRDGRGSGPMRLRSDTYFAEQSQRARVFSNKRGGVGIDLRA</sequence>
<accession>A0A9D1YWQ0</accession>
<proteinExistence type="predicted"/>
<reference evidence="1" key="1">
    <citation type="journal article" date="2021" name="PeerJ">
        <title>Extensive microbial diversity within the chicken gut microbiome revealed by metagenomics and culture.</title>
        <authorList>
            <person name="Gilroy R."/>
            <person name="Ravi A."/>
            <person name="Getino M."/>
            <person name="Pursley I."/>
            <person name="Horton D.L."/>
            <person name="Alikhan N.F."/>
            <person name="Baker D."/>
            <person name="Gharbi K."/>
            <person name="Hall N."/>
            <person name="Watson M."/>
            <person name="Adriaenssens E.M."/>
            <person name="Foster-Nyarko E."/>
            <person name="Jarju S."/>
            <person name="Secka A."/>
            <person name="Antonio M."/>
            <person name="Oren A."/>
            <person name="Chaudhuri R.R."/>
            <person name="La Ragione R."/>
            <person name="Hildebrand F."/>
            <person name="Pallen M.J."/>
        </authorList>
    </citation>
    <scope>NUCLEOTIDE SEQUENCE</scope>
    <source>
        <strain evidence="1">ChiGjej1B1-98</strain>
    </source>
</reference>
<organism evidence="1 2">
    <name type="scientific">Candidatus Agrococcus pullicola</name>
    <dbReference type="NCBI Taxonomy" id="2838429"/>
    <lineage>
        <taxon>Bacteria</taxon>
        <taxon>Bacillati</taxon>
        <taxon>Actinomycetota</taxon>
        <taxon>Actinomycetes</taxon>
        <taxon>Micrococcales</taxon>
        <taxon>Microbacteriaceae</taxon>
        <taxon>Agrococcus</taxon>
    </lineage>
</organism>
<feature type="non-terminal residue" evidence="1">
    <location>
        <position position="1"/>
    </location>
</feature>
<name>A0A9D1YWQ0_9MICO</name>
<dbReference type="EMBL" id="DXDC01000398">
    <property type="protein sequence ID" value="HIY67209.1"/>
    <property type="molecule type" value="Genomic_DNA"/>
</dbReference>
<protein>
    <submittedName>
        <fullName evidence="1">Uncharacterized protein</fullName>
    </submittedName>
</protein>
<dbReference type="Proteomes" id="UP000824005">
    <property type="component" value="Unassembled WGS sequence"/>
</dbReference>
<comment type="caution">
    <text evidence="1">The sequence shown here is derived from an EMBL/GenBank/DDBJ whole genome shotgun (WGS) entry which is preliminary data.</text>
</comment>
<evidence type="ECO:0000313" key="1">
    <source>
        <dbReference type="EMBL" id="HIY67209.1"/>
    </source>
</evidence>
<dbReference type="AlphaFoldDB" id="A0A9D1YWQ0"/>
<gene>
    <name evidence="1" type="ORF">H9830_13140</name>
</gene>
<evidence type="ECO:0000313" key="2">
    <source>
        <dbReference type="Proteomes" id="UP000824005"/>
    </source>
</evidence>